<dbReference type="RefSeq" id="WP_079446531.1">
    <property type="nucleotide sequence ID" value="NZ_JAVDPZ010000016.1"/>
</dbReference>
<name>A0A1V4I072_NITVU</name>
<dbReference type="EMBL" id="MWPQ01000036">
    <property type="protein sequence ID" value="OPH83222.1"/>
    <property type="molecule type" value="Genomic_DNA"/>
</dbReference>
<dbReference type="OrthoDB" id="9811118at2"/>
<dbReference type="Proteomes" id="UP000189940">
    <property type="component" value="Unassembled WGS sequence"/>
</dbReference>
<protein>
    <submittedName>
        <fullName evidence="2">BolA family transcriptional regulator</fullName>
    </submittedName>
</protein>
<dbReference type="Gene3D" id="3.30.300.90">
    <property type="entry name" value="BolA-like"/>
    <property type="match status" value="1"/>
</dbReference>
<evidence type="ECO:0000313" key="3">
    <source>
        <dbReference type="Proteomes" id="UP000189940"/>
    </source>
</evidence>
<organism evidence="2 3">
    <name type="scientific">Nitrobacter vulgaris</name>
    <dbReference type="NCBI Taxonomy" id="29421"/>
    <lineage>
        <taxon>Bacteria</taxon>
        <taxon>Pseudomonadati</taxon>
        <taxon>Pseudomonadota</taxon>
        <taxon>Alphaproteobacteria</taxon>
        <taxon>Hyphomicrobiales</taxon>
        <taxon>Nitrobacteraceae</taxon>
        <taxon>Nitrobacter</taxon>
    </lineage>
</organism>
<keyword evidence="3" id="KW-1185">Reference proteome</keyword>
<evidence type="ECO:0000256" key="1">
    <source>
        <dbReference type="RuleBase" id="RU003860"/>
    </source>
</evidence>
<proteinExistence type="inferred from homology"/>
<gene>
    <name evidence="2" type="ORF">B2M20_08030</name>
</gene>
<accession>A0A1V4I072</accession>
<dbReference type="STRING" id="29421.B2M20_08030"/>
<dbReference type="InterPro" id="IPR036065">
    <property type="entry name" value="BolA-like_sf"/>
</dbReference>
<comment type="similarity">
    <text evidence="1">Belongs to the BolA/IbaG family.</text>
</comment>
<dbReference type="InterPro" id="IPR002634">
    <property type="entry name" value="BolA"/>
</dbReference>
<comment type="caution">
    <text evidence="2">The sequence shown here is derived from an EMBL/GenBank/DDBJ whole genome shotgun (WGS) entry which is preliminary data.</text>
</comment>
<dbReference type="PIRSF" id="PIRSF003113">
    <property type="entry name" value="BolA"/>
    <property type="match status" value="1"/>
</dbReference>
<sequence>MSSHPTDFQGSVIDAVREAIEQQIQNSRATVNGGGGHFSIEVTSPVFAGMSKLESQRLVYSAIAHLMQGDMPPVHAVDSLKTQTPAAS</sequence>
<dbReference type="SUPFAM" id="SSF82657">
    <property type="entry name" value="BolA-like"/>
    <property type="match status" value="1"/>
</dbReference>
<dbReference type="Pfam" id="PF01722">
    <property type="entry name" value="BolA"/>
    <property type="match status" value="1"/>
</dbReference>
<dbReference type="AlphaFoldDB" id="A0A1V4I072"/>
<reference evidence="2 3" key="1">
    <citation type="submission" date="2017-02" db="EMBL/GenBank/DDBJ databases">
        <title>Genome sequence of the nitrite-oxidizing bacterium Nitrobacter vulgaris strain Ab1.</title>
        <authorList>
            <person name="Mellbye B.L."/>
            <person name="Davis E.W."/>
            <person name="Spieck E."/>
            <person name="Chang J.H."/>
            <person name="Bottomley P.J."/>
            <person name="Sayavedra-Soto L.A."/>
        </authorList>
    </citation>
    <scope>NUCLEOTIDE SEQUENCE [LARGE SCALE GENOMIC DNA]</scope>
    <source>
        <strain evidence="2 3">Ab1</strain>
    </source>
</reference>
<evidence type="ECO:0000313" key="2">
    <source>
        <dbReference type="EMBL" id="OPH83222.1"/>
    </source>
</evidence>